<dbReference type="SUPFAM" id="SSF57283">
    <property type="entry name" value="PMP inhibitors"/>
    <property type="match status" value="1"/>
</dbReference>
<dbReference type="EMBL" id="OA578650">
    <property type="protein sequence ID" value="CAD7206066.1"/>
    <property type="molecule type" value="Genomic_DNA"/>
</dbReference>
<proteinExistence type="inferred from homology"/>
<organism evidence="7">
    <name type="scientific">Timema douglasi</name>
    <name type="common">Walking stick</name>
    <dbReference type="NCBI Taxonomy" id="61478"/>
    <lineage>
        <taxon>Eukaryota</taxon>
        <taxon>Metazoa</taxon>
        <taxon>Ecdysozoa</taxon>
        <taxon>Arthropoda</taxon>
        <taxon>Hexapoda</taxon>
        <taxon>Insecta</taxon>
        <taxon>Pterygota</taxon>
        <taxon>Neoptera</taxon>
        <taxon>Polyneoptera</taxon>
        <taxon>Phasmatodea</taxon>
        <taxon>Timematodea</taxon>
        <taxon>Timematoidea</taxon>
        <taxon>Timematidae</taxon>
        <taxon>Timema</taxon>
    </lineage>
</organism>
<reference evidence="7" key="1">
    <citation type="submission" date="2020-11" db="EMBL/GenBank/DDBJ databases">
        <authorList>
            <person name="Tran Van P."/>
        </authorList>
    </citation>
    <scope>NUCLEOTIDE SEQUENCE</scope>
</reference>
<comment type="similarity">
    <text evidence="5">Belongs to the protease inhibitor I19 family.</text>
</comment>
<feature type="compositionally biased region" description="Polar residues" evidence="6">
    <location>
        <begin position="10"/>
        <end position="31"/>
    </location>
</feature>
<evidence type="ECO:0000256" key="5">
    <source>
        <dbReference type="ARBA" id="ARBA00029459"/>
    </source>
</evidence>
<sequence length="216" mass="23441">MSCDGVTAITAPTSSNSLQLAPTSSNPNGSSTAGGGDPAAVQDGRARSGSRIVAQRSNQQVDPSVDPLGDKVISFLLKSEIGVSRFLVVNSPISALELELELQWQFYRTMTERYVPISAGQWSAKEFLRCAPDVKFVLKCDVCDCPQDGVPGACKNVTCPISNTFRFVKMYKKGDIERVAGLLLRGEDQRKRVLQVVSSQIDSVTSSLQSDRQCYK</sequence>
<accession>A0A7R8VXK7</accession>
<evidence type="ECO:0000256" key="1">
    <source>
        <dbReference type="ARBA" id="ARBA00004613"/>
    </source>
</evidence>
<dbReference type="InterPro" id="IPR036201">
    <property type="entry name" value="Pacifastin_dom_sf"/>
</dbReference>
<keyword evidence="2" id="KW-0964">Secreted</keyword>
<dbReference type="GO" id="GO:0005576">
    <property type="term" value="C:extracellular region"/>
    <property type="evidence" value="ECO:0007669"/>
    <property type="project" value="UniProtKB-SubCell"/>
</dbReference>
<feature type="region of interest" description="Disordered" evidence="6">
    <location>
        <begin position="1"/>
        <end position="63"/>
    </location>
</feature>
<keyword evidence="3" id="KW-0646">Protease inhibitor</keyword>
<dbReference type="AlphaFoldDB" id="A0A7R8VXK7"/>
<gene>
    <name evidence="7" type="ORF">TDIB3V08_LOCUS12215</name>
</gene>
<evidence type="ECO:0000256" key="6">
    <source>
        <dbReference type="SAM" id="MobiDB-lite"/>
    </source>
</evidence>
<comment type="subcellular location">
    <subcellularLocation>
        <location evidence="1">Secreted</location>
    </subcellularLocation>
</comment>
<dbReference type="GO" id="GO:0004867">
    <property type="term" value="F:serine-type endopeptidase inhibitor activity"/>
    <property type="evidence" value="ECO:0007669"/>
    <property type="project" value="UniProtKB-KW"/>
</dbReference>
<keyword evidence="4" id="KW-0722">Serine protease inhibitor</keyword>
<evidence type="ECO:0000256" key="3">
    <source>
        <dbReference type="ARBA" id="ARBA00022690"/>
    </source>
</evidence>
<name>A0A7R8VXK7_TIMDO</name>
<evidence type="ECO:0000256" key="4">
    <source>
        <dbReference type="ARBA" id="ARBA00022900"/>
    </source>
</evidence>
<evidence type="ECO:0000313" key="7">
    <source>
        <dbReference type="EMBL" id="CAD7206066.1"/>
    </source>
</evidence>
<evidence type="ECO:0000256" key="2">
    <source>
        <dbReference type="ARBA" id="ARBA00022525"/>
    </source>
</evidence>
<protein>
    <submittedName>
        <fullName evidence="7">Uncharacterized protein</fullName>
    </submittedName>
</protein>